<sequence>MSQSPWWYGILLFPIVVLMTLISDFASKSFFLTTRSPDTTAGISIIWFLLQTLSLGIGLLVAVVVLVCLLADLWALNTDSARLLSLLWGVSGVVHLGGILFTELFLISVPVLSYYAYQRRTGDELPRLPTLA</sequence>
<dbReference type="AlphaFoldDB" id="A0A3A6PS30"/>
<proteinExistence type="predicted"/>
<evidence type="ECO:0000313" key="3">
    <source>
        <dbReference type="Proteomes" id="UP000276588"/>
    </source>
</evidence>
<feature type="transmembrane region" description="Helical" evidence="1">
    <location>
        <begin position="47"/>
        <end position="76"/>
    </location>
</feature>
<accession>A0A3A6PS30</accession>
<comment type="caution">
    <text evidence="2">The sequence shown here is derived from an EMBL/GenBank/DDBJ whole genome shotgun (WGS) entry which is preliminary data.</text>
</comment>
<keyword evidence="1" id="KW-1133">Transmembrane helix</keyword>
<feature type="transmembrane region" description="Helical" evidence="1">
    <location>
        <begin position="6"/>
        <end position="26"/>
    </location>
</feature>
<keyword evidence="1" id="KW-0812">Transmembrane</keyword>
<dbReference type="EMBL" id="QKNY01000009">
    <property type="protein sequence ID" value="RJX43314.1"/>
    <property type="molecule type" value="Genomic_DNA"/>
</dbReference>
<reference evidence="2 3" key="1">
    <citation type="submission" date="2018-06" db="EMBL/GenBank/DDBJ databases">
        <title>Halonotius sp. F13-13 a new haloarchaeeon isolated from a solar saltern from Isla Cristina, Huelva, Spain.</title>
        <authorList>
            <person name="Duran-Viseras A."/>
            <person name="Sanchez-Porro C."/>
            <person name="Ventosa A."/>
        </authorList>
    </citation>
    <scope>NUCLEOTIDE SEQUENCE [LARGE SCALE GENOMIC DNA]</scope>
    <source>
        <strain evidence="2 3">F13-13</strain>
    </source>
</reference>
<evidence type="ECO:0000313" key="2">
    <source>
        <dbReference type="EMBL" id="RJX43314.1"/>
    </source>
</evidence>
<organism evidence="2 3">
    <name type="scientific">Halonotius aquaticus</name>
    <dbReference type="NCBI Taxonomy" id="2216978"/>
    <lineage>
        <taxon>Archaea</taxon>
        <taxon>Methanobacteriati</taxon>
        <taxon>Methanobacteriota</taxon>
        <taxon>Stenosarchaea group</taxon>
        <taxon>Halobacteria</taxon>
        <taxon>Halobacteriales</taxon>
        <taxon>Haloferacaceae</taxon>
        <taxon>Halonotius</taxon>
    </lineage>
</organism>
<name>A0A3A6PS30_9EURY</name>
<keyword evidence="3" id="KW-1185">Reference proteome</keyword>
<dbReference type="Proteomes" id="UP000276588">
    <property type="component" value="Unassembled WGS sequence"/>
</dbReference>
<evidence type="ECO:0000256" key="1">
    <source>
        <dbReference type="SAM" id="Phobius"/>
    </source>
</evidence>
<keyword evidence="1" id="KW-0472">Membrane</keyword>
<protein>
    <submittedName>
        <fullName evidence="2">Uncharacterized protein</fullName>
    </submittedName>
</protein>
<feature type="transmembrane region" description="Helical" evidence="1">
    <location>
        <begin position="96"/>
        <end position="117"/>
    </location>
</feature>
<gene>
    <name evidence="2" type="ORF">DM826_06825</name>
</gene>